<evidence type="ECO:0000256" key="8">
    <source>
        <dbReference type="SAM" id="MobiDB-lite"/>
    </source>
</evidence>
<dbReference type="SUPFAM" id="SSF48464">
    <property type="entry name" value="ENTH/VHS domain"/>
    <property type="match status" value="1"/>
</dbReference>
<dbReference type="AlphaFoldDB" id="A0A7R9BBX4"/>
<dbReference type="OrthoDB" id="10068368at2759"/>
<organism evidence="11">
    <name type="scientific">Notodromas monacha</name>
    <dbReference type="NCBI Taxonomy" id="399045"/>
    <lineage>
        <taxon>Eukaryota</taxon>
        <taxon>Metazoa</taxon>
        <taxon>Ecdysozoa</taxon>
        <taxon>Arthropoda</taxon>
        <taxon>Crustacea</taxon>
        <taxon>Oligostraca</taxon>
        <taxon>Ostracoda</taxon>
        <taxon>Podocopa</taxon>
        <taxon>Podocopida</taxon>
        <taxon>Cypridocopina</taxon>
        <taxon>Cypridoidea</taxon>
        <taxon>Cyprididae</taxon>
        <taxon>Notodromas</taxon>
    </lineage>
</organism>
<dbReference type="PANTHER" id="PTHR45929:SF3">
    <property type="entry name" value="JAK PATHWAY SIGNAL TRANSDUCTION ADAPTOR MOLECULE"/>
    <property type="match status" value="1"/>
</dbReference>
<dbReference type="Gene3D" id="1.25.40.90">
    <property type="match status" value="1"/>
</dbReference>
<evidence type="ECO:0000313" key="12">
    <source>
        <dbReference type="Proteomes" id="UP000678499"/>
    </source>
</evidence>
<dbReference type="Gene3D" id="1.20.5.1940">
    <property type="match status" value="1"/>
</dbReference>
<feature type="compositionally biased region" description="Basic and acidic residues" evidence="8">
    <location>
        <begin position="287"/>
        <end position="298"/>
    </location>
</feature>
<dbReference type="SMART" id="SM00326">
    <property type="entry name" value="SH3"/>
    <property type="match status" value="1"/>
</dbReference>
<keyword evidence="5" id="KW-0967">Endosome</keyword>
<dbReference type="InterPro" id="IPR001452">
    <property type="entry name" value="SH3_domain"/>
</dbReference>
<reference evidence="11" key="1">
    <citation type="submission" date="2020-11" db="EMBL/GenBank/DDBJ databases">
        <authorList>
            <person name="Tran Van P."/>
        </authorList>
    </citation>
    <scope>NUCLEOTIDE SEQUENCE</scope>
</reference>
<dbReference type="InterPro" id="IPR003903">
    <property type="entry name" value="UIM_dom"/>
</dbReference>
<dbReference type="EMBL" id="OA882048">
    <property type="protein sequence ID" value="CAD7272217.1"/>
    <property type="molecule type" value="Genomic_DNA"/>
</dbReference>
<evidence type="ECO:0008006" key="13">
    <source>
        <dbReference type="Google" id="ProtNLM"/>
    </source>
</evidence>
<dbReference type="GO" id="GO:0035091">
    <property type="term" value="F:phosphatidylinositol binding"/>
    <property type="evidence" value="ECO:0007669"/>
    <property type="project" value="InterPro"/>
</dbReference>
<dbReference type="GO" id="GO:0043130">
    <property type="term" value="F:ubiquitin binding"/>
    <property type="evidence" value="ECO:0007669"/>
    <property type="project" value="InterPro"/>
</dbReference>
<dbReference type="EMBL" id="CAJPEX010000011">
    <property type="protein sequence ID" value="CAG0912369.1"/>
    <property type="molecule type" value="Genomic_DNA"/>
</dbReference>
<dbReference type="PRINTS" id="PR00452">
    <property type="entry name" value="SH3DOMAIN"/>
</dbReference>
<comment type="similarity">
    <text evidence="2">Belongs to the STAM family.</text>
</comment>
<evidence type="ECO:0000256" key="7">
    <source>
        <dbReference type="PROSITE-ProRule" id="PRU00192"/>
    </source>
</evidence>
<feature type="domain" description="VHS" evidence="10">
    <location>
        <begin position="17"/>
        <end position="145"/>
    </location>
</feature>
<dbReference type="GO" id="GO:0033565">
    <property type="term" value="C:ESCRT-0 complex"/>
    <property type="evidence" value="ECO:0007669"/>
    <property type="project" value="TreeGrafter"/>
</dbReference>
<comment type="subcellular location">
    <subcellularLocation>
        <location evidence="1">Endosome</location>
    </subcellularLocation>
</comment>
<dbReference type="InterPro" id="IPR008942">
    <property type="entry name" value="ENTH_VHS"/>
</dbReference>
<dbReference type="SMART" id="SM00288">
    <property type="entry name" value="VHS"/>
    <property type="match status" value="1"/>
</dbReference>
<dbReference type="Proteomes" id="UP000678499">
    <property type="component" value="Unassembled WGS sequence"/>
</dbReference>
<dbReference type="CDD" id="cd03568">
    <property type="entry name" value="VHS_STAM"/>
    <property type="match status" value="1"/>
</dbReference>
<evidence type="ECO:0000256" key="5">
    <source>
        <dbReference type="ARBA" id="ARBA00022753"/>
    </source>
</evidence>
<evidence type="ECO:0000256" key="4">
    <source>
        <dbReference type="ARBA" id="ARBA00022448"/>
    </source>
</evidence>
<feature type="domain" description="SH3" evidence="9">
    <location>
        <begin position="214"/>
        <end position="273"/>
    </location>
</feature>
<dbReference type="Gene3D" id="2.30.30.40">
    <property type="entry name" value="SH3 Domains"/>
    <property type="match status" value="1"/>
</dbReference>
<keyword evidence="4" id="KW-0813">Transport</keyword>
<dbReference type="FunFam" id="1.25.40.90:FF:000009">
    <property type="entry name" value="Putative signal transducing adapter molecule 1"/>
    <property type="match status" value="1"/>
</dbReference>
<evidence type="ECO:0000256" key="2">
    <source>
        <dbReference type="ARBA" id="ARBA00009666"/>
    </source>
</evidence>
<dbReference type="Pfam" id="PF00790">
    <property type="entry name" value="VHS"/>
    <property type="match status" value="1"/>
</dbReference>
<dbReference type="PROSITE" id="PS50330">
    <property type="entry name" value="UIM"/>
    <property type="match status" value="1"/>
</dbReference>
<keyword evidence="12" id="KW-1185">Reference proteome</keyword>
<dbReference type="GO" id="GO:0043328">
    <property type="term" value="P:protein transport to vacuole involved in ubiquitin-dependent protein catabolic process via the multivesicular body sorting pathway"/>
    <property type="evidence" value="ECO:0007669"/>
    <property type="project" value="TreeGrafter"/>
</dbReference>
<dbReference type="PROSITE" id="PS50002">
    <property type="entry name" value="SH3"/>
    <property type="match status" value="1"/>
</dbReference>
<proteinExistence type="inferred from homology"/>
<sequence length="565" mass="62216">MPWYSGSSPFDADVERLTDKNNTTENWGVMLDLCDRVGTSQSSCKNCLKSITKRLHSEVPHVQKQALTLLDTCINNCGKAFLLEVASRDFEIEIKRLITKGHPGIADKTKAMLKKWAEGEFKTDPTLNLIPALYNKLQHSGVDFPAIEETKSAKSTKTTGASVAQKEADDLAKAIELSLQETKKSAGASVVDAAKSPVSLYPSAKIGTSSVPAKEPRKVRALYDFEAAEDNELTFFHGEIILVLDDSDTNWWKGSNHRGEGLFPANFVTSDLSDAAKESPSSSRKVQFRESVEVRTMENEEEEEDDYDRSDQKVVQIDEEKMRKALKLITEGDPSGTRPDPPELAILENECYAMGPAIDTELEKIDKKHSLLSRLSADLVEALNLYHTLMRSSYSTEGMAAPVRPPYAPSTDGMMPYMPPAAPYQSPPPQMYMPYPAPQQHQPPQQYPMPEAMPGYPQYGGYVPQQPGLPQPQQLQANTGYYPANPSGYYAPYPAPGAVPMFDPTKMMPADSIQTQQYMQPMSMYDPTMAGQTGLEASYAAMSMATTNGHPVNSGAPVQPQPPLL</sequence>
<dbReference type="InterPro" id="IPR036028">
    <property type="entry name" value="SH3-like_dom_sf"/>
</dbReference>
<evidence type="ECO:0000256" key="1">
    <source>
        <dbReference type="ARBA" id="ARBA00004177"/>
    </source>
</evidence>
<evidence type="ECO:0000256" key="3">
    <source>
        <dbReference type="ARBA" id="ARBA00022443"/>
    </source>
</evidence>
<gene>
    <name evidence="11" type="ORF">NMOB1V02_LOCUS161</name>
</gene>
<protein>
    <recommendedName>
        <fullName evidence="13">Signal transducing adapter molecule 1</fullName>
    </recommendedName>
</protein>
<evidence type="ECO:0000256" key="6">
    <source>
        <dbReference type="ARBA" id="ARBA00022927"/>
    </source>
</evidence>
<keyword evidence="6" id="KW-0653">Protein transport</keyword>
<keyword evidence="3 7" id="KW-0728">SH3 domain</keyword>
<dbReference type="InterPro" id="IPR050670">
    <property type="entry name" value="STAM"/>
</dbReference>
<name>A0A7R9BBX4_9CRUS</name>
<accession>A0A7R9BBX4</accession>
<evidence type="ECO:0000259" key="9">
    <source>
        <dbReference type="PROSITE" id="PS50002"/>
    </source>
</evidence>
<dbReference type="PANTHER" id="PTHR45929">
    <property type="entry name" value="JAK PATHWAY SIGNAL TRANSDUCTION ADAPTOR MOLECULE"/>
    <property type="match status" value="1"/>
</dbReference>
<feature type="compositionally biased region" description="Acidic residues" evidence="8">
    <location>
        <begin position="299"/>
        <end position="308"/>
    </location>
</feature>
<evidence type="ECO:0000313" key="11">
    <source>
        <dbReference type="EMBL" id="CAD7272217.1"/>
    </source>
</evidence>
<evidence type="ECO:0000259" key="10">
    <source>
        <dbReference type="PROSITE" id="PS50179"/>
    </source>
</evidence>
<feature type="region of interest" description="Disordered" evidence="8">
    <location>
        <begin position="274"/>
        <end position="311"/>
    </location>
</feature>
<dbReference type="PROSITE" id="PS50179">
    <property type="entry name" value="VHS"/>
    <property type="match status" value="1"/>
</dbReference>
<dbReference type="CDD" id="cd11820">
    <property type="entry name" value="SH3_STAM"/>
    <property type="match status" value="1"/>
</dbReference>
<dbReference type="CDD" id="cd21388">
    <property type="entry name" value="GAT_STAM"/>
    <property type="match status" value="1"/>
</dbReference>
<dbReference type="InterPro" id="IPR002014">
    <property type="entry name" value="VHS_dom"/>
</dbReference>
<dbReference type="Pfam" id="PF00018">
    <property type="entry name" value="SH3_1"/>
    <property type="match status" value="1"/>
</dbReference>
<dbReference type="SUPFAM" id="SSF50044">
    <property type="entry name" value="SH3-domain"/>
    <property type="match status" value="1"/>
</dbReference>